<feature type="transmembrane region" description="Helical" evidence="1">
    <location>
        <begin position="6"/>
        <end position="24"/>
    </location>
</feature>
<keyword evidence="1" id="KW-0812">Transmembrane</keyword>
<evidence type="ECO:0000313" key="2">
    <source>
        <dbReference type="EMBL" id="QNM08411.1"/>
    </source>
</evidence>
<accession>A0A7G9GC79</accession>
<reference evidence="2 3" key="1">
    <citation type="submission" date="2020-08" db="EMBL/GenBank/DDBJ databases">
        <authorList>
            <person name="Liu C."/>
            <person name="Sun Q."/>
        </authorList>
    </citation>
    <scope>NUCLEOTIDE SEQUENCE [LARGE SCALE GENOMIC DNA]</scope>
    <source>
        <strain evidence="2 3">NSJ-29</strain>
    </source>
</reference>
<keyword evidence="1" id="KW-0472">Membrane</keyword>
<dbReference type="EMBL" id="CP060635">
    <property type="protein sequence ID" value="QNM08411.1"/>
    <property type="molecule type" value="Genomic_DNA"/>
</dbReference>
<dbReference type="RefSeq" id="WP_118644857.1">
    <property type="nucleotide sequence ID" value="NZ_CP060635.1"/>
</dbReference>
<dbReference type="Proteomes" id="UP000515860">
    <property type="component" value="Chromosome"/>
</dbReference>
<sequence length="116" mass="13158">MKLVMCMVDFLIPVLMLAFGLVFWRCPSREVDKWYGYRTRRALKSPEAYVYAQTRMGKIWSSCSIPLAGLTLAAVLFWKDSGSFEDVVSLLILAIQLAVMLLGMIPVECSLKRKFG</sequence>
<proteinExistence type="predicted"/>
<evidence type="ECO:0000256" key="1">
    <source>
        <dbReference type="SAM" id="Phobius"/>
    </source>
</evidence>
<name>A0A7G9GC79_9FIRM</name>
<keyword evidence="1" id="KW-1133">Transmembrane helix</keyword>
<dbReference type="KEGG" id="whj:H9Q79_16280"/>
<feature type="transmembrane region" description="Helical" evidence="1">
    <location>
        <begin position="90"/>
        <end position="111"/>
    </location>
</feature>
<protein>
    <submittedName>
        <fullName evidence="2">SdpI family protein</fullName>
    </submittedName>
</protein>
<gene>
    <name evidence="2" type="ORF">H9Q79_16280</name>
</gene>
<keyword evidence="3" id="KW-1185">Reference proteome</keyword>
<dbReference type="Pfam" id="PF13630">
    <property type="entry name" value="SdpI"/>
    <property type="match status" value="1"/>
</dbReference>
<organism evidence="2 3">
    <name type="scientific">Wansuia hejianensis</name>
    <dbReference type="NCBI Taxonomy" id="2763667"/>
    <lineage>
        <taxon>Bacteria</taxon>
        <taxon>Bacillati</taxon>
        <taxon>Bacillota</taxon>
        <taxon>Clostridia</taxon>
        <taxon>Lachnospirales</taxon>
        <taxon>Lachnospiraceae</taxon>
        <taxon>Wansuia</taxon>
    </lineage>
</organism>
<dbReference type="AlphaFoldDB" id="A0A7G9GC79"/>
<feature type="transmembrane region" description="Helical" evidence="1">
    <location>
        <begin position="59"/>
        <end position="78"/>
    </location>
</feature>
<evidence type="ECO:0000313" key="3">
    <source>
        <dbReference type="Proteomes" id="UP000515860"/>
    </source>
</evidence>
<dbReference type="InterPro" id="IPR025962">
    <property type="entry name" value="SdpI/YhfL"/>
</dbReference>